<protein>
    <submittedName>
        <fullName evidence="3">Integral membrane protein</fullName>
    </submittedName>
</protein>
<keyword evidence="2" id="KW-1133">Transmembrane helix</keyword>
<keyword evidence="2" id="KW-0812">Transmembrane</keyword>
<dbReference type="RefSeq" id="WP_245340708.1">
    <property type="nucleotide sequence ID" value="NZ_BAAAIO010000001.1"/>
</dbReference>
<feature type="compositionally biased region" description="Basic and acidic residues" evidence="1">
    <location>
        <begin position="156"/>
        <end position="174"/>
    </location>
</feature>
<accession>A0ABS4WNQ3</accession>
<reference evidence="3 4" key="1">
    <citation type="submission" date="2021-03" db="EMBL/GenBank/DDBJ databases">
        <title>Sequencing the genomes of 1000 actinobacteria strains.</title>
        <authorList>
            <person name="Klenk H.-P."/>
        </authorList>
    </citation>
    <scope>NUCLEOTIDE SEQUENCE [LARGE SCALE GENOMIC DNA]</scope>
    <source>
        <strain evidence="3 4">DSM 13468</strain>
    </source>
</reference>
<name>A0ABS4WNQ3_9MICO</name>
<keyword evidence="2" id="KW-0472">Membrane</keyword>
<gene>
    <name evidence="3" type="ORF">JOF42_000664</name>
</gene>
<dbReference type="EMBL" id="JAGIOA010000001">
    <property type="protein sequence ID" value="MBP2377169.1"/>
    <property type="molecule type" value="Genomic_DNA"/>
</dbReference>
<evidence type="ECO:0000313" key="4">
    <source>
        <dbReference type="Proteomes" id="UP000703720"/>
    </source>
</evidence>
<evidence type="ECO:0000256" key="2">
    <source>
        <dbReference type="SAM" id="Phobius"/>
    </source>
</evidence>
<proteinExistence type="predicted"/>
<feature type="transmembrane region" description="Helical" evidence="2">
    <location>
        <begin position="123"/>
        <end position="145"/>
    </location>
</feature>
<comment type="caution">
    <text evidence="3">The sequence shown here is derived from an EMBL/GenBank/DDBJ whole genome shotgun (WGS) entry which is preliminary data.</text>
</comment>
<evidence type="ECO:0000313" key="3">
    <source>
        <dbReference type="EMBL" id="MBP2377169.1"/>
    </source>
</evidence>
<keyword evidence="4" id="KW-1185">Reference proteome</keyword>
<dbReference type="Proteomes" id="UP000703720">
    <property type="component" value="Unassembled WGS sequence"/>
</dbReference>
<feature type="transmembrane region" description="Helical" evidence="2">
    <location>
        <begin position="95"/>
        <end position="116"/>
    </location>
</feature>
<feature type="transmembrane region" description="Helical" evidence="2">
    <location>
        <begin position="67"/>
        <end position="89"/>
    </location>
</feature>
<feature type="region of interest" description="Disordered" evidence="1">
    <location>
        <begin position="153"/>
        <end position="175"/>
    </location>
</feature>
<evidence type="ECO:0000256" key="1">
    <source>
        <dbReference type="SAM" id="MobiDB-lite"/>
    </source>
</evidence>
<sequence length="375" mass="40622">MVMDHEKQRARYVAGTEGAPPVPPPGGYRNARRQAGPITTQVPGAPAASATATASEVSAAERKPANALGWSALIVGILFALILLITMAVGATDALYGVTMLALQLVVVAVIIGALFSSRGRRFAVIALAITLVFNVATVGGIGALQTSASGSYDGMKTDEQKHEEAYPGIKDTDPQDALNQQSLEEVRAEADALFADIRERITAEYGYEWVKVGDEDLRPERNGYGGESMLIEYSSVGWATTEPIHGYSLKLDVMNTIDQVVAEHGMPPLYSFNGEYSGLDPSVIAKLYGSEDPRKQHTWEYYTDNYPDPTRLYANIYDLSNDPTGDFLTNREAQSARTGEPLEGLQMVVIASAVLSEADRAEFEEKLKDYPGFQ</sequence>
<organism evidence="3 4">
    <name type="scientific">Microbacterium phyllosphaerae</name>
    <dbReference type="NCBI Taxonomy" id="124798"/>
    <lineage>
        <taxon>Bacteria</taxon>
        <taxon>Bacillati</taxon>
        <taxon>Actinomycetota</taxon>
        <taxon>Actinomycetes</taxon>
        <taxon>Micrococcales</taxon>
        <taxon>Microbacteriaceae</taxon>
        <taxon>Microbacterium</taxon>
    </lineage>
</organism>